<feature type="domain" description="RING-type" evidence="3">
    <location>
        <begin position="299"/>
        <end position="349"/>
    </location>
</feature>
<gene>
    <name evidence="4" type="ORF">EVOR1521_LOCUS27622</name>
</gene>
<evidence type="ECO:0000313" key="5">
    <source>
        <dbReference type="Proteomes" id="UP001178507"/>
    </source>
</evidence>
<name>A0AA36JGV1_9DINO</name>
<dbReference type="InterPro" id="IPR013083">
    <property type="entry name" value="Znf_RING/FYVE/PHD"/>
</dbReference>
<dbReference type="Proteomes" id="UP001178507">
    <property type="component" value="Unassembled WGS sequence"/>
</dbReference>
<evidence type="ECO:0000259" key="3">
    <source>
        <dbReference type="PROSITE" id="PS50089"/>
    </source>
</evidence>
<dbReference type="SUPFAM" id="SSF57850">
    <property type="entry name" value="RING/U-box"/>
    <property type="match status" value="1"/>
</dbReference>
<sequence length="395" mass="43844">MVSVADSITVTKTWVSSCDSDSDESSPSCPAPATPSEASPAPDSGRDSPCSEEPVMSDEELKAIYRELDSEWGRCVGLYVHGSTIFANHVPKDLDLIAIIEEPKKPLVADTPSAQFLFGRCEVSIYTREDFLTKLRAMDLTMLTCLSTPRRFVLKELQDPALVDFELDLDELEDSILSYAIFTWDKCKRVLDESKDNYKGMKNAYFAFRVLNMGCQLADHGRIIDLKASNGKWECIQQLFTELSIQSGQFVVVEAVLGHDFALALADFKRRVDAKRTKAEAEVQLPEATEVACDPCDTCAVCLEPCDEDSDGLSAAAVQLANCRHRFHPVCIAKVLRCRPGHPVCPMCRTPVQVRSEEFATRTSLKRELDSDVGRSAPGRVGRRYVGYPATVRVR</sequence>
<comment type="caution">
    <text evidence="4">The sequence shown here is derived from an EMBL/GenBank/DDBJ whole genome shotgun (WGS) entry which is preliminary data.</text>
</comment>
<protein>
    <recommendedName>
        <fullName evidence="3">RING-type domain-containing protein</fullName>
    </recommendedName>
</protein>
<dbReference type="Gene3D" id="3.30.40.10">
    <property type="entry name" value="Zinc/RING finger domain, C3HC4 (zinc finger)"/>
    <property type="match status" value="1"/>
</dbReference>
<dbReference type="GO" id="GO:0008270">
    <property type="term" value="F:zinc ion binding"/>
    <property type="evidence" value="ECO:0007669"/>
    <property type="project" value="UniProtKB-KW"/>
</dbReference>
<keyword evidence="1" id="KW-0862">Zinc</keyword>
<evidence type="ECO:0000313" key="4">
    <source>
        <dbReference type="EMBL" id="CAJ1405401.1"/>
    </source>
</evidence>
<evidence type="ECO:0000256" key="2">
    <source>
        <dbReference type="SAM" id="MobiDB-lite"/>
    </source>
</evidence>
<feature type="compositionally biased region" description="Low complexity" evidence="2">
    <location>
        <begin position="34"/>
        <end position="43"/>
    </location>
</feature>
<reference evidence="4" key="1">
    <citation type="submission" date="2023-08" db="EMBL/GenBank/DDBJ databases">
        <authorList>
            <person name="Chen Y."/>
            <person name="Shah S."/>
            <person name="Dougan E. K."/>
            <person name="Thang M."/>
            <person name="Chan C."/>
        </authorList>
    </citation>
    <scope>NUCLEOTIDE SEQUENCE</scope>
</reference>
<keyword evidence="1" id="KW-0863">Zinc-finger</keyword>
<accession>A0AA36JGV1</accession>
<evidence type="ECO:0000256" key="1">
    <source>
        <dbReference type="PROSITE-ProRule" id="PRU00175"/>
    </source>
</evidence>
<dbReference type="AlphaFoldDB" id="A0AA36JGV1"/>
<dbReference type="EMBL" id="CAUJNA010003583">
    <property type="protein sequence ID" value="CAJ1405401.1"/>
    <property type="molecule type" value="Genomic_DNA"/>
</dbReference>
<dbReference type="PROSITE" id="PS50089">
    <property type="entry name" value="ZF_RING_2"/>
    <property type="match status" value="1"/>
</dbReference>
<organism evidence="4 5">
    <name type="scientific">Effrenium voratum</name>
    <dbReference type="NCBI Taxonomy" id="2562239"/>
    <lineage>
        <taxon>Eukaryota</taxon>
        <taxon>Sar</taxon>
        <taxon>Alveolata</taxon>
        <taxon>Dinophyceae</taxon>
        <taxon>Suessiales</taxon>
        <taxon>Symbiodiniaceae</taxon>
        <taxon>Effrenium</taxon>
    </lineage>
</organism>
<dbReference type="InterPro" id="IPR001841">
    <property type="entry name" value="Znf_RING"/>
</dbReference>
<dbReference type="SMART" id="SM00184">
    <property type="entry name" value="RING"/>
    <property type="match status" value="1"/>
</dbReference>
<keyword evidence="5" id="KW-1185">Reference proteome</keyword>
<keyword evidence="1" id="KW-0479">Metal-binding</keyword>
<proteinExistence type="predicted"/>
<feature type="region of interest" description="Disordered" evidence="2">
    <location>
        <begin position="14"/>
        <end position="54"/>
    </location>
</feature>